<sequence length="153" mass="17001">MSLRFLIVFGQLNYTKPDGIHAIFIPGIIEFSRHIRTYSSAKFELLILRCAANTRDRLIEKYDIRSSQGNTTAAREMSGGNQQKIVAAREIDVDAFIGTVGLSDYLRPVCCTPFVDSHTALLHLKTEDTGSPTVDAMSLYSMTGLPMGWMPLL</sequence>
<comment type="caution">
    <text evidence="1">The sequence shown here is derived from an EMBL/GenBank/DDBJ whole genome shotgun (WGS) entry which is preliminary data.</text>
</comment>
<proteinExistence type="predicted"/>
<name>A0A9X5H8W6_9FIRM</name>
<dbReference type="Proteomes" id="UP000474104">
    <property type="component" value="Unassembled WGS sequence"/>
</dbReference>
<gene>
    <name evidence="1" type="ORF">FMM80_27560</name>
</gene>
<dbReference type="EMBL" id="VIRB01000154">
    <property type="protein sequence ID" value="NDO72189.1"/>
    <property type="molecule type" value="Genomic_DNA"/>
</dbReference>
<accession>A0A9X5H8W6</accession>
<evidence type="ECO:0000313" key="2">
    <source>
        <dbReference type="Proteomes" id="UP000474104"/>
    </source>
</evidence>
<reference evidence="1 2" key="1">
    <citation type="submission" date="2019-07" db="EMBL/GenBank/DDBJ databases">
        <title>Draft genome sequences of 15 bacterial species constituting the stable defined intestinal microbiota of the GM15 gnotobiotic mouse model.</title>
        <authorList>
            <person name="Elie C."/>
            <person name="Mathieu A."/>
            <person name="Saliou A."/>
            <person name="Darnaud M."/>
            <person name="Leulier F."/>
            <person name="Tamellini A."/>
        </authorList>
    </citation>
    <scope>NUCLEOTIDE SEQUENCE [LARGE SCALE GENOMIC DNA]</scope>
    <source>
        <strain evidence="2">ASF 502</strain>
    </source>
</reference>
<organism evidence="1 2">
    <name type="scientific">Schaedlerella arabinosiphila</name>
    <dbReference type="NCBI Taxonomy" id="2044587"/>
    <lineage>
        <taxon>Bacteria</taxon>
        <taxon>Bacillati</taxon>
        <taxon>Bacillota</taxon>
        <taxon>Clostridia</taxon>
        <taxon>Lachnospirales</taxon>
        <taxon>Lachnospiraceae</taxon>
        <taxon>Schaedlerella</taxon>
    </lineage>
</organism>
<dbReference type="AlphaFoldDB" id="A0A9X5H8W6"/>
<evidence type="ECO:0000313" key="1">
    <source>
        <dbReference type="EMBL" id="NDO72189.1"/>
    </source>
</evidence>
<protein>
    <submittedName>
        <fullName evidence="1">Uncharacterized protein</fullName>
    </submittedName>
</protein>